<dbReference type="Pfam" id="PF00443">
    <property type="entry name" value="UCH"/>
    <property type="match status" value="1"/>
</dbReference>
<evidence type="ECO:0000259" key="10">
    <source>
        <dbReference type="PROSITE" id="PS51283"/>
    </source>
</evidence>
<organism evidence="11 12">
    <name type="scientific">Coprinellus micaceus</name>
    <name type="common">Glistening ink-cap mushroom</name>
    <name type="synonym">Coprinus micaceus</name>
    <dbReference type="NCBI Taxonomy" id="71717"/>
    <lineage>
        <taxon>Eukaryota</taxon>
        <taxon>Fungi</taxon>
        <taxon>Dikarya</taxon>
        <taxon>Basidiomycota</taxon>
        <taxon>Agaricomycotina</taxon>
        <taxon>Agaricomycetes</taxon>
        <taxon>Agaricomycetidae</taxon>
        <taxon>Agaricales</taxon>
        <taxon>Agaricineae</taxon>
        <taxon>Psathyrellaceae</taxon>
        <taxon>Coprinellus</taxon>
    </lineage>
</organism>
<reference evidence="11 12" key="1">
    <citation type="journal article" date="2019" name="Nat. Ecol. Evol.">
        <title>Megaphylogeny resolves global patterns of mushroom evolution.</title>
        <authorList>
            <person name="Varga T."/>
            <person name="Krizsan K."/>
            <person name="Foldi C."/>
            <person name="Dima B."/>
            <person name="Sanchez-Garcia M."/>
            <person name="Sanchez-Ramirez S."/>
            <person name="Szollosi G.J."/>
            <person name="Szarkandi J.G."/>
            <person name="Papp V."/>
            <person name="Albert L."/>
            <person name="Andreopoulos W."/>
            <person name="Angelini C."/>
            <person name="Antonin V."/>
            <person name="Barry K.W."/>
            <person name="Bougher N.L."/>
            <person name="Buchanan P."/>
            <person name="Buyck B."/>
            <person name="Bense V."/>
            <person name="Catcheside P."/>
            <person name="Chovatia M."/>
            <person name="Cooper J."/>
            <person name="Damon W."/>
            <person name="Desjardin D."/>
            <person name="Finy P."/>
            <person name="Geml J."/>
            <person name="Haridas S."/>
            <person name="Hughes K."/>
            <person name="Justo A."/>
            <person name="Karasinski D."/>
            <person name="Kautmanova I."/>
            <person name="Kiss B."/>
            <person name="Kocsube S."/>
            <person name="Kotiranta H."/>
            <person name="LaButti K.M."/>
            <person name="Lechner B.E."/>
            <person name="Liimatainen K."/>
            <person name="Lipzen A."/>
            <person name="Lukacs Z."/>
            <person name="Mihaltcheva S."/>
            <person name="Morgado L.N."/>
            <person name="Niskanen T."/>
            <person name="Noordeloos M.E."/>
            <person name="Ohm R.A."/>
            <person name="Ortiz-Santana B."/>
            <person name="Ovrebo C."/>
            <person name="Racz N."/>
            <person name="Riley R."/>
            <person name="Savchenko A."/>
            <person name="Shiryaev A."/>
            <person name="Soop K."/>
            <person name="Spirin V."/>
            <person name="Szebenyi C."/>
            <person name="Tomsovsky M."/>
            <person name="Tulloss R.E."/>
            <person name="Uehling J."/>
            <person name="Grigoriev I.V."/>
            <person name="Vagvolgyi C."/>
            <person name="Papp T."/>
            <person name="Martin F.M."/>
            <person name="Miettinen O."/>
            <person name="Hibbett D.S."/>
            <person name="Nagy L.G."/>
        </authorList>
    </citation>
    <scope>NUCLEOTIDE SEQUENCE [LARGE SCALE GENOMIC DNA]</scope>
    <source>
        <strain evidence="11 12">FP101781</strain>
    </source>
</reference>
<feature type="region of interest" description="Disordered" evidence="8">
    <location>
        <begin position="1"/>
        <end position="65"/>
    </location>
</feature>
<dbReference type="STRING" id="71717.A0A4Y7TFP1"/>
<dbReference type="InterPro" id="IPR050185">
    <property type="entry name" value="Ub_carboxyl-term_hydrolase"/>
</dbReference>
<evidence type="ECO:0000313" key="12">
    <source>
        <dbReference type="Proteomes" id="UP000298030"/>
    </source>
</evidence>
<keyword evidence="6" id="KW-0378">Hydrolase</keyword>
<evidence type="ECO:0000259" key="9">
    <source>
        <dbReference type="PROSITE" id="PS50235"/>
    </source>
</evidence>
<dbReference type="OrthoDB" id="292964at2759"/>
<evidence type="ECO:0000256" key="7">
    <source>
        <dbReference type="ARBA" id="ARBA00022807"/>
    </source>
</evidence>
<dbReference type="InterPro" id="IPR006615">
    <property type="entry name" value="Pept_C19_DUSP"/>
</dbReference>
<dbReference type="InterPro" id="IPR018200">
    <property type="entry name" value="USP_CS"/>
</dbReference>
<feature type="compositionally biased region" description="Basic and acidic residues" evidence="8">
    <location>
        <begin position="1157"/>
        <end position="1167"/>
    </location>
</feature>
<dbReference type="InterPro" id="IPR028889">
    <property type="entry name" value="USP"/>
</dbReference>
<feature type="compositionally biased region" description="Low complexity" evidence="8">
    <location>
        <begin position="1"/>
        <end position="22"/>
    </location>
</feature>
<dbReference type="EC" id="3.4.19.12" evidence="3"/>
<comment type="similarity">
    <text evidence="2">Belongs to the peptidase C19 family.</text>
</comment>
<feature type="domain" description="USP" evidence="9">
    <location>
        <begin position="411"/>
        <end position="1107"/>
    </location>
</feature>
<feature type="region of interest" description="Disordered" evidence="8">
    <location>
        <begin position="816"/>
        <end position="835"/>
    </location>
</feature>
<accession>A0A4Y7TFP1</accession>
<dbReference type="PROSITE" id="PS00972">
    <property type="entry name" value="USP_1"/>
    <property type="match status" value="1"/>
</dbReference>
<dbReference type="GO" id="GO:0006508">
    <property type="term" value="P:proteolysis"/>
    <property type="evidence" value="ECO:0007669"/>
    <property type="project" value="UniProtKB-KW"/>
</dbReference>
<evidence type="ECO:0000256" key="4">
    <source>
        <dbReference type="ARBA" id="ARBA00022670"/>
    </source>
</evidence>
<proteinExistence type="inferred from homology"/>
<dbReference type="SUPFAM" id="SSF54001">
    <property type="entry name" value="Cysteine proteinases"/>
    <property type="match status" value="1"/>
</dbReference>
<dbReference type="GO" id="GO:0004843">
    <property type="term" value="F:cysteine-type deubiquitinase activity"/>
    <property type="evidence" value="ECO:0007669"/>
    <property type="project" value="UniProtKB-EC"/>
</dbReference>
<protein>
    <recommendedName>
        <fullName evidence="3">ubiquitinyl hydrolase 1</fullName>
        <ecNumber evidence="3">3.4.19.12</ecNumber>
    </recommendedName>
</protein>
<feature type="domain" description="DUSP" evidence="10">
    <location>
        <begin position="105"/>
        <end position="210"/>
    </location>
</feature>
<feature type="compositionally biased region" description="Low complexity" evidence="8">
    <location>
        <begin position="30"/>
        <end position="40"/>
    </location>
</feature>
<keyword evidence="7" id="KW-0788">Thiol protease</keyword>
<feature type="region of interest" description="Disordered" evidence="8">
    <location>
        <begin position="1230"/>
        <end position="1250"/>
    </location>
</feature>
<evidence type="ECO:0000256" key="8">
    <source>
        <dbReference type="SAM" id="MobiDB-lite"/>
    </source>
</evidence>
<dbReference type="InterPro" id="IPR038765">
    <property type="entry name" value="Papain-like_cys_pep_sf"/>
</dbReference>
<keyword evidence="4" id="KW-0645">Protease</keyword>
<dbReference type="PROSITE" id="PS51283">
    <property type="entry name" value="DUSP"/>
    <property type="match status" value="1"/>
</dbReference>
<dbReference type="EMBL" id="QPFP01000013">
    <property type="protein sequence ID" value="TEB32986.1"/>
    <property type="molecule type" value="Genomic_DNA"/>
</dbReference>
<feature type="compositionally biased region" description="Polar residues" evidence="8">
    <location>
        <begin position="1287"/>
        <end position="1297"/>
    </location>
</feature>
<name>A0A4Y7TFP1_COPMI</name>
<evidence type="ECO:0000256" key="3">
    <source>
        <dbReference type="ARBA" id="ARBA00012759"/>
    </source>
</evidence>
<feature type="compositionally biased region" description="Basic and acidic residues" evidence="8">
    <location>
        <begin position="1115"/>
        <end position="1127"/>
    </location>
</feature>
<feature type="region of interest" description="Disordered" evidence="8">
    <location>
        <begin position="1273"/>
        <end position="1337"/>
    </location>
</feature>
<sequence length="1337" mass="149379">MASLPSPASSPALDPADAAVQPSRKRQRSRSMQSDTSSSSVKRPVSDGTPLDPAVRSPSSDQMSSLTLADLAQEIDSYMAEQGEETIPPFLSAVPPQEHSSLQNMAPTDKVAFVEKGKAGEMEAGETWHLVSKRWFKRWNSACTGEAGKDEAVSEQDLGPVDNSPLLDDAGDLKKGLIEGIDVEYVPEDVWTALTTWYGQPQHPLPRRVTTRGVYAKTSSLELYPPKIKVFRLATDTPTNLSLGPPHPTIPVSIGDSVKSLCAKVAEAVKVDDSSNVPYRVWKLTNIDDWRTIEFPTEKMEDLGADIVEESEISLEDHGIEDGDAYIVEFKSSDGWLVESDSSKRQGPPPLFDSKDSFFNRMGSSSSKSATTATSTTTATAKTTTDFFSGFSSKSITSNKSYNKTLVPGTLGLGNMGNTCFMNSALQCLAHTEELAEYFLSGVFKTELNFNNPLGMRGAIAEVFGSLLERIWASSGPSNSYSPREFKQTLQRFAPQFSGYQQHDTQEFVAFLLDGLHEDLNRVLKKPYVEKPDWEGGGDVELAKLAKDSWEGYMLRNDSVIVDLFQGQYQSTLVCPECQKVSITFDPFMYLTLPLPVEKKWNHTIYYIPWDQAKPHVEVPVEINRDATFKELRALLGRWMDAPPENLCTMEIFNHRFYKPLDDKVAVADMGTADTIVCYELPCNARQGWGYKKKDDDPWILPLFLADQKPPIKTSMYGSTRTQVSYFGYPTIVVIGKEEASSVDAIYHNVVSRLERWTAHAPDLYQWEHSLDAEDAITKISAHSTFTPPLESVTEITPEGDVREVEQPVVDLTEEKGMDVDPPAEEPTTTPRPVRAKKDLFDLRLQANHKDTGNLYSSYSQSKWLTWEDRKAEAENYGLSSLLRETDGLYCEFDENMKAYFFGEHANSFEHAKWRVWKEFVHAEYSEGKKASAQKKKKGLTLEDCLEEFVREEQLGEDDLWYCPKCKKHQQATKKFDLWKAPDILVVHLKRFSNSRILRDKIDSLVDFPIEGLDLGDKIGERAVAKRLKEQGIEVEEFKSLELEEPLLYDLFAVDEHIGGLGGGHYRAYSVNHQNGKWYHFDDGYVTEAKATSAINPNAYLLFYRRRSTTPLGGRTHDKVQKHKDEAPEPQPDTAEETQGDAPRSADGQLPTPPSENEERVDGKFDPRMNGLIKRLGYDPHDPMSIPGVADMMALAPHLSDDAPAYEDPHNEPLVSDSYDTVFPTAHSYGFSDRSRFRKPSPTSSNEAEVDQDFDSAAANMWDPTYSSTYSFKIGLDEDGDDGWEPRSNQGSPSYSDAASGGSPLADDIDLYAESGDNTNVYIDADPDAPCDSTKMA</sequence>
<dbReference type="Proteomes" id="UP000298030">
    <property type="component" value="Unassembled WGS sequence"/>
</dbReference>
<evidence type="ECO:0000256" key="6">
    <source>
        <dbReference type="ARBA" id="ARBA00022801"/>
    </source>
</evidence>
<dbReference type="InterPro" id="IPR035927">
    <property type="entry name" value="DUSP-like_sf"/>
</dbReference>
<comment type="catalytic activity">
    <reaction evidence="1">
        <text>Thiol-dependent hydrolysis of ester, thioester, amide, peptide and isopeptide bonds formed by the C-terminal Gly of ubiquitin (a 76-residue protein attached to proteins as an intracellular targeting signal).</text>
        <dbReference type="EC" id="3.4.19.12"/>
    </reaction>
</comment>
<dbReference type="GO" id="GO:0016579">
    <property type="term" value="P:protein deubiquitination"/>
    <property type="evidence" value="ECO:0007669"/>
    <property type="project" value="InterPro"/>
</dbReference>
<dbReference type="InterPro" id="IPR001394">
    <property type="entry name" value="Peptidase_C19_UCH"/>
</dbReference>
<dbReference type="SMART" id="SM00695">
    <property type="entry name" value="DUSP"/>
    <property type="match status" value="1"/>
</dbReference>
<dbReference type="CDD" id="cd02674">
    <property type="entry name" value="Peptidase_C19R"/>
    <property type="match status" value="1"/>
</dbReference>
<evidence type="ECO:0000256" key="1">
    <source>
        <dbReference type="ARBA" id="ARBA00000707"/>
    </source>
</evidence>
<dbReference type="Gene3D" id="3.30.2230.10">
    <property type="entry name" value="DUSP-like"/>
    <property type="match status" value="1"/>
</dbReference>
<feature type="region of interest" description="Disordered" evidence="8">
    <location>
        <begin position="1112"/>
        <end position="1167"/>
    </location>
</feature>
<evidence type="ECO:0000256" key="2">
    <source>
        <dbReference type="ARBA" id="ARBA00009085"/>
    </source>
</evidence>
<dbReference type="SUPFAM" id="SSF143791">
    <property type="entry name" value="DUSP-like"/>
    <property type="match status" value="1"/>
</dbReference>
<evidence type="ECO:0000313" key="11">
    <source>
        <dbReference type="EMBL" id="TEB32986.1"/>
    </source>
</evidence>
<evidence type="ECO:0000256" key="5">
    <source>
        <dbReference type="ARBA" id="ARBA00022786"/>
    </source>
</evidence>
<dbReference type="Gene3D" id="3.90.70.10">
    <property type="entry name" value="Cysteine proteinases"/>
    <property type="match status" value="2"/>
</dbReference>
<gene>
    <name evidence="11" type="ORF">FA13DRAFT_1686356</name>
</gene>
<dbReference type="PROSITE" id="PS50235">
    <property type="entry name" value="USP_3"/>
    <property type="match status" value="1"/>
</dbReference>
<keyword evidence="5" id="KW-0833">Ubl conjugation pathway</keyword>
<dbReference type="PROSITE" id="PS00973">
    <property type="entry name" value="USP_2"/>
    <property type="match status" value="1"/>
</dbReference>
<comment type="caution">
    <text evidence="11">The sequence shown here is derived from an EMBL/GenBank/DDBJ whole genome shotgun (WGS) entry which is preliminary data.</text>
</comment>
<keyword evidence="12" id="KW-1185">Reference proteome</keyword>
<dbReference type="Pfam" id="PF06337">
    <property type="entry name" value="DUSP"/>
    <property type="match status" value="1"/>
</dbReference>
<dbReference type="PANTHER" id="PTHR21646:SF24">
    <property type="entry name" value="UBIQUITIN CARBOXYL-TERMINAL HYDROLASE"/>
    <property type="match status" value="1"/>
</dbReference>
<dbReference type="PANTHER" id="PTHR21646">
    <property type="entry name" value="UBIQUITIN CARBOXYL-TERMINAL HYDROLASE"/>
    <property type="match status" value="1"/>
</dbReference>